<reference evidence="1" key="2">
    <citation type="submission" date="2023-06" db="EMBL/GenBank/DDBJ databases">
        <authorList>
            <person name="Swenson N.G."/>
            <person name="Wegrzyn J.L."/>
            <person name="Mcevoy S.L."/>
        </authorList>
    </citation>
    <scope>NUCLEOTIDE SEQUENCE</scope>
    <source>
        <strain evidence="1">NS2018</strain>
        <tissue evidence="1">Leaf</tissue>
    </source>
</reference>
<evidence type="ECO:0000313" key="1">
    <source>
        <dbReference type="EMBL" id="KAK0589919.1"/>
    </source>
</evidence>
<dbReference type="AlphaFoldDB" id="A0AA39SJG4"/>
<protein>
    <submittedName>
        <fullName evidence="1">Uncharacterized protein</fullName>
    </submittedName>
</protein>
<dbReference type="EMBL" id="JAUESC010000381">
    <property type="protein sequence ID" value="KAK0589919.1"/>
    <property type="molecule type" value="Genomic_DNA"/>
</dbReference>
<organism evidence="1 2">
    <name type="scientific">Acer saccharum</name>
    <name type="common">Sugar maple</name>
    <dbReference type="NCBI Taxonomy" id="4024"/>
    <lineage>
        <taxon>Eukaryota</taxon>
        <taxon>Viridiplantae</taxon>
        <taxon>Streptophyta</taxon>
        <taxon>Embryophyta</taxon>
        <taxon>Tracheophyta</taxon>
        <taxon>Spermatophyta</taxon>
        <taxon>Magnoliopsida</taxon>
        <taxon>eudicotyledons</taxon>
        <taxon>Gunneridae</taxon>
        <taxon>Pentapetalae</taxon>
        <taxon>rosids</taxon>
        <taxon>malvids</taxon>
        <taxon>Sapindales</taxon>
        <taxon>Sapindaceae</taxon>
        <taxon>Hippocastanoideae</taxon>
        <taxon>Acereae</taxon>
        <taxon>Acer</taxon>
    </lineage>
</organism>
<comment type="caution">
    <text evidence="1">The sequence shown here is derived from an EMBL/GenBank/DDBJ whole genome shotgun (WGS) entry which is preliminary data.</text>
</comment>
<evidence type="ECO:0000313" key="2">
    <source>
        <dbReference type="Proteomes" id="UP001168877"/>
    </source>
</evidence>
<keyword evidence="2" id="KW-1185">Reference proteome</keyword>
<accession>A0AA39SJG4</accession>
<gene>
    <name evidence="1" type="ORF">LWI29_020233</name>
</gene>
<proteinExistence type="predicted"/>
<dbReference type="Proteomes" id="UP001168877">
    <property type="component" value="Unassembled WGS sequence"/>
</dbReference>
<reference evidence="1" key="1">
    <citation type="journal article" date="2022" name="Plant J.">
        <title>Strategies of tolerance reflected in two North American maple genomes.</title>
        <authorList>
            <person name="McEvoy S.L."/>
            <person name="Sezen U.U."/>
            <person name="Trouern-Trend A."/>
            <person name="McMahon S.M."/>
            <person name="Schaberg P.G."/>
            <person name="Yang J."/>
            <person name="Wegrzyn J.L."/>
            <person name="Swenson N.G."/>
        </authorList>
    </citation>
    <scope>NUCLEOTIDE SEQUENCE</scope>
    <source>
        <strain evidence="1">NS2018</strain>
    </source>
</reference>
<sequence>MRSIWIFLKKGRRWKPSVRSPTSTIESGRRLWLDPSGRPSSGDSIGTEAVISKTISIIQKSPNFISITQNFLSFSHFPNNKFQISRTISIIQKPPQHSLSLSPRIVHQRNTAVARSAPARIMSSVDDMILAGADRAMAVFLWWTTCGDSERVCRLCCGGFWMMDMVFEI</sequence>
<name>A0AA39SJG4_ACESA</name>